<dbReference type="Proteomes" id="UP000199513">
    <property type="component" value="Unassembled WGS sequence"/>
</dbReference>
<dbReference type="AlphaFoldDB" id="A0A1I2IKQ3"/>
<dbReference type="OrthoDB" id="3182597at2"/>
<keyword evidence="1" id="KW-0812">Transmembrane</keyword>
<reference evidence="2 3" key="1">
    <citation type="submission" date="2016-10" db="EMBL/GenBank/DDBJ databases">
        <authorList>
            <person name="de Groot N.N."/>
        </authorList>
    </citation>
    <scope>NUCLEOTIDE SEQUENCE [LARGE SCALE GENOMIC DNA]</scope>
    <source>
        <strain>GEY</strain>
        <strain evidence="3">DSM 9560</strain>
    </source>
</reference>
<evidence type="ECO:0000256" key="1">
    <source>
        <dbReference type="SAM" id="Phobius"/>
    </source>
</evidence>
<name>A0A1I2IKQ3_9BACT</name>
<evidence type="ECO:0000313" key="3">
    <source>
        <dbReference type="Proteomes" id="UP000199513"/>
    </source>
</evidence>
<proteinExistence type="predicted"/>
<protein>
    <recommendedName>
        <fullName evidence="4">Zinc finger domain-containing protein, LSD1 subclass</fullName>
    </recommendedName>
</protein>
<feature type="transmembrane region" description="Helical" evidence="1">
    <location>
        <begin position="348"/>
        <end position="368"/>
    </location>
</feature>
<keyword evidence="1" id="KW-1133">Transmembrane helix</keyword>
<keyword evidence="1" id="KW-0472">Membrane</keyword>
<evidence type="ECO:0008006" key="4">
    <source>
        <dbReference type="Google" id="ProtNLM"/>
    </source>
</evidence>
<organism evidence="2 3">
    <name type="scientific">Thermoflexibacter ruber</name>
    <dbReference type="NCBI Taxonomy" id="1003"/>
    <lineage>
        <taxon>Bacteria</taxon>
        <taxon>Pseudomonadati</taxon>
        <taxon>Bacteroidota</taxon>
        <taxon>Cytophagia</taxon>
        <taxon>Cytophagales</taxon>
        <taxon>Thermoflexibacteraceae</taxon>
        <taxon>Thermoflexibacter</taxon>
    </lineage>
</organism>
<keyword evidence="3" id="KW-1185">Reference proteome</keyword>
<accession>A0A1I2IKQ3</accession>
<sequence>MEEFSEPKHRVNQQLSCTNCGAILKFAPGTDAIACPYCGVHNKIEQKPKEVILEAIQEIDYLSFLKHNKGKGQKIEVATVKCPGCGAVSTLKPNVTSDECAFCGTSLILDKQSISSLIKPKALLPFFIDHKKAVDLFKKWLNSLWFAPNNLSRIARHTEALKGMYIPYWTYDSNTYSTYTGERGDNYTETETYTDSNGNRQTRAVIKTRWHYVSGSVYKNFDDVLVVASNSLPRSYAQALEPWDLEKLVPYDEQFLSGFQTEAYQIELEQGFEYAKGIMDGAIREAVRRKIGGDHQRIHSLNTEYDNITFKHILLPIWISSYKYNDKVYRFLVNARTGEVQGERPYSWIKITLAILAALAAIFAYLYFTGEIKF</sequence>
<dbReference type="Gene3D" id="2.20.28.30">
    <property type="entry name" value="RNA polymerase ii, chain L"/>
    <property type="match status" value="1"/>
</dbReference>
<dbReference type="EMBL" id="FONY01000033">
    <property type="protein sequence ID" value="SFF42909.1"/>
    <property type="molecule type" value="Genomic_DNA"/>
</dbReference>
<dbReference type="STRING" id="1003.SAMN04488541_103350"/>
<evidence type="ECO:0000313" key="2">
    <source>
        <dbReference type="EMBL" id="SFF42909.1"/>
    </source>
</evidence>
<dbReference type="PANTHER" id="PTHR37826">
    <property type="entry name" value="FLOTILLIN BAND_7_5 DOMAIN PROTEIN"/>
    <property type="match status" value="1"/>
</dbReference>
<gene>
    <name evidence="2" type="ORF">SAMN04488541_103350</name>
</gene>
<dbReference type="PANTHER" id="PTHR37826:SF3">
    <property type="entry name" value="J DOMAIN-CONTAINING PROTEIN"/>
    <property type="match status" value="1"/>
</dbReference>
<dbReference type="RefSeq" id="WP_091548621.1">
    <property type="nucleotide sequence ID" value="NZ_FONY01000033.1"/>
</dbReference>